<dbReference type="Proteomes" id="UP000000768">
    <property type="component" value="Chromosome 2"/>
</dbReference>
<evidence type="ECO:0000256" key="7">
    <source>
        <dbReference type="ARBA" id="ARBA00022842"/>
    </source>
</evidence>
<dbReference type="GO" id="GO:1902531">
    <property type="term" value="P:regulation of intracellular signal transduction"/>
    <property type="evidence" value="ECO:0000318"/>
    <property type="project" value="GO_Central"/>
</dbReference>
<reference evidence="14" key="2">
    <citation type="journal article" date="2018" name="Plant J.">
        <title>The Sorghum bicolor reference genome: improved assembly, gene annotations, a transcriptome atlas, and signatures of genome organization.</title>
        <authorList>
            <person name="McCormick R.F."/>
            <person name="Truong S.K."/>
            <person name="Sreedasyam A."/>
            <person name="Jenkins J."/>
            <person name="Shu S."/>
            <person name="Sims D."/>
            <person name="Kennedy M."/>
            <person name="Amirebrahimi M."/>
            <person name="Weers B.D."/>
            <person name="McKinley B."/>
            <person name="Mattison A."/>
            <person name="Morishige D.T."/>
            <person name="Grimwood J."/>
            <person name="Schmutz J."/>
            <person name="Mullet J.E."/>
        </authorList>
    </citation>
    <scope>NUCLEOTIDE SEQUENCE [LARGE SCALE GENOMIC DNA]</scope>
    <source>
        <strain evidence="14">cv. BTx623</strain>
    </source>
</reference>
<evidence type="ECO:0000256" key="2">
    <source>
        <dbReference type="ARBA" id="ARBA00001946"/>
    </source>
</evidence>
<keyword evidence="8" id="KW-0904">Protein phosphatase</keyword>
<comment type="cofactor">
    <cofactor evidence="1">
        <name>Mn(2+)</name>
        <dbReference type="ChEBI" id="CHEBI:29035"/>
    </cofactor>
</comment>
<keyword evidence="5" id="KW-0479">Metal-binding</keyword>
<dbReference type="InterPro" id="IPR000222">
    <property type="entry name" value="PP2C_BS"/>
</dbReference>
<dbReference type="Gramene" id="OQU90183">
    <property type="protein sequence ID" value="OQU90183"/>
    <property type="gene ID" value="SORBI_3002G360701"/>
</dbReference>
<dbReference type="GO" id="GO:0005634">
    <property type="term" value="C:nucleus"/>
    <property type="evidence" value="ECO:0000318"/>
    <property type="project" value="GO_Central"/>
</dbReference>
<evidence type="ECO:0000259" key="12">
    <source>
        <dbReference type="PROSITE" id="PS51746"/>
    </source>
</evidence>
<protein>
    <recommendedName>
        <fullName evidence="4">protein-serine/threonine phosphatase</fullName>
        <ecNumber evidence="4">3.1.3.16</ecNumber>
    </recommendedName>
</protein>
<evidence type="ECO:0000256" key="6">
    <source>
        <dbReference type="ARBA" id="ARBA00022801"/>
    </source>
</evidence>
<evidence type="ECO:0000256" key="9">
    <source>
        <dbReference type="ARBA" id="ARBA00023211"/>
    </source>
</evidence>
<dbReference type="GO" id="GO:0004722">
    <property type="term" value="F:protein serine/threonine phosphatase activity"/>
    <property type="evidence" value="ECO:0000318"/>
    <property type="project" value="GO_Central"/>
</dbReference>
<sequence length="284" mass="30451">MGTHQALGPRRSGAPISGDAAVDLGAAGARARKPSSIRWLEPHLSPAVVEGHAPGEDEKYLGCQMSSHGVFDGHGCSHVAEACRDRIHELLAEELAVAAADVSWTAAMERSFARMDTRGDAAPDAATRKRSLEAGELLVARKHGAASVAGRRREMEDIVSVREAFALAEGSHGGRRDFYGVFDGHGCSHVAEACRDRMHELLAEELAVAADDVSWTAAMEHSFARMDSERGCGVDRMHELLAEELAVAADDVSWTAAMERSFARMDSERGCGVGEGMRRGRNGF</sequence>
<dbReference type="STRING" id="4558.A0A1W0W762"/>
<dbReference type="PROSITE" id="PS01032">
    <property type="entry name" value="PPM_1"/>
    <property type="match status" value="1"/>
</dbReference>
<dbReference type="PROSITE" id="PS51746">
    <property type="entry name" value="PPM_2"/>
    <property type="match status" value="1"/>
</dbReference>
<evidence type="ECO:0000313" key="14">
    <source>
        <dbReference type="Proteomes" id="UP000000768"/>
    </source>
</evidence>
<comment type="cofactor">
    <cofactor evidence="2">
        <name>Mg(2+)</name>
        <dbReference type="ChEBI" id="CHEBI:18420"/>
    </cofactor>
</comment>
<keyword evidence="6" id="KW-0378">Hydrolase</keyword>
<evidence type="ECO:0000313" key="13">
    <source>
        <dbReference type="EMBL" id="OQU90183.1"/>
    </source>
</evidence>
<comment type="catalytic activity">
    <reaction evidence="11">
        <text>O-phospho-L-threonyl-[protein] + H2O = L-threonyl-[protein] + phosphate</text>
        <dbReference type="Rhea" id="RHEA:47004"/>
        <dbReference type="Rhea" id="RHEA-COMP:11060"/>
        <dbReference type="Rhea" id="RHEA-COMP:11605"/>
        <dbReference type="ChEBI" id="CHEBI:15377"/>
        <dbReference type="ChEBI" id="CHEBI:30013"/>
        <dbReference type="ChEBI" id="CHEBI:43474"/>
        <dbReference type="ChEBI" id="CHEBI:61977"/>
        <dbReference type="EC" id="3.1.3.16"/>
    </reaction>
</comment>
<comment type="catalytic activity">
    <reaction evidence="10">
        <text>O-phospho-L-seryl-[protein] + H2O = L-seryl-[protein] + phosphate</text>
        <dbReference type="Rhea" id="RHEA:20629"/>
        <dbReference type="Rhea" id="RHEA-COMP:9863"/>
        <dbReference type="Rhea" id="RHEA-COMP:11604"/>
        <dbReference type="ChEBI" id="CHEBI:15377"/>
        <dbReference type="ChEBI" id="CHEBI:29999"/>
        <dbReference type="ChEBI" id="CHEBI:43474"/>
        <dbReference type="ChEBI" id="CHEBI:83421"/>
        <dbReference type="EC" id="3.1.3.16"/>
    </reaction>
</comment>
<comment type="similarity">
    <text evidence="3">Belongs to the PP2C family.</text>
</comment>
<dbReference type="InterPro" id="IPR015655">
    <property type="entry name" value="PP2C"/>
</dbReference>
<evidence type="ECO:0000256" key="1">
    <source>
        <dbReference type="ARBA" id="ARBA00001936"/>
    </source>
</evidence>
<dbReference type="PANTHER" id="PTHR47992">
    <property type="entry name" value="PROTEIN PHOSPHATASE"/>
    <property type="match status" value="1"/>
</dbReference>
<dbReference type="EMBL" id="CM000761">
    <property type="protein sequence ID" value="OQU90183.1"/>
    <property type="molecule type" value="Genomic_DNA"/>
</dbReference>
<proteinExistence type="inferred from homology"/>
<keyword evidence="7" id="KW-0460">Magnesium</keyword>
<organism evidence="13 14">
    <name type="scientific">Sorghum bicolor</name>
    <name type="common">Sorghum</name>
    <name type="synonym">Sorghum vulgare</name>
    <dbReference type="NCBI Taxonomy" id="4558"/>
    <lineage>
        <taxon>Eukaryota</taxon>
        <taxon>Viridiplantae</taxon>
        <taxon>Streptophyta</taxon>
        <taxon>Embryophyta</taxon>
        <taxon>Tracheophyta</taxon>
        <taxon>Spermatophyta</taxon>
        <taxon>Magnoliopsida</taxon>
        <taxon>Liliopsida</taxon>
        <taxon>Poales</taxon>
        <taxon>Poaceae</taxon>
        <taxon>PACMAD clade</taxon>
        <taxon>Panicoideae</taxon>
        <taxon>Andropogonodae</taxon>
        <taxon>Andropogoneae</taxon>
        <taxon>Sorghinae</taxon>
        <taxon>Sorghum</taxon>
    </lineage>
</organism>
<name>A0A1W0W762_SORBI</name>
<reference evidence="13 14" key="1">
    <citation type="journal article" date="2009" name="Nature">
        <title>The Sorghum bicolor genome and the diversification of grasses.</title>
        <authorList>
            <person name="Paterson A.H."/>
            <person name="Bowers J.E."/>
            <person name="Bruggmann R."/>
            <person name="Dubchak I."/>
            <person name="Grimwood J."/>
            <person name="Gundlach H."/>
            <person name="Haberer G."/>
            <person name="Hellsten U."/>
            <person name="Mitros T."/>
            <person name="Poliakov A."/>
            <person name="Schmutz J."/>
            <person name="Spannagl M."/>
            <person name="Tang H."/>
            <person name="Wang X."/>
            <person name="Wicker T."/>
            <person name="Bharti A.K."/>
            <person name="Chapman J."/>
            <person name="Feltus F.A."/>
            <person name="Gowik U."/>
            <person name="Grigoriev I.V."/>
            <person name="Lyons E."/>
            <person name="Maher C.A."/>
            <person name="Martis M."/>
            <person name="Narechania A."/>
            <person name="Otillar R.P."/>
            <person name="Penning B.W."/>
            <person name="Salamov A.A."/>
            <person name="Wang Y."/>
            <person name="Zhang L."/>
            <person name="Carpita N.C."/>
            <person name="Freeling M."/>
            <person name="Gingle A.R."/>
            <person name="Hash C.T."/>
            <person name="Keller B."/>
            <person name="Klein P."/>
            <person name="Kresovich S."/>
            <person name="McCann M.C."/>
            <person name="Ming R."/>
            <person name="Peterson D.G."/>
            <person name="Mehboob-ur-Rahman"/>
            <person name="Ware D."/>
            <person name="Westhoff P."/>
            <person name="Mayer K.F."/>
            <person name="Messing J."/>
            <person name="Rokhsar D.S."/>
        </authorList>
    </citation>
    <scope>NUCLEOTIDE SEQUENCE [LARGE SCALE GENOMIC DNA]</scope>
    <source>
        <strain evidence="14">cv. BTx623</strain>
    </source>
</reference>
<dbReference type="InParanoid" id="A0A1W0W762"/>
<evidence type="ECO:0000256" key="4">
    <source>
        <dbReference type="ARBA" id="ARBA00013081"/>
    </source>
</evidence>
<dbReference type="Pfam" id="PF00481">
    <property type="entry name" value="PP2C"/>
    <property type="match status" value="1"/>
</dbReference>
<evidence type="ECO:0000256" key="11">
    <source>
        <dbReference type="ARBA" id="ARBA00048336"/>
    </source>
</evidence>
<evidence type="ECO:0000256" key="8">
    <source>
        <dbReference type="ARBA" id="ARBA00022912"/>
    </source>
</evidence>
<keyword evidence="9" id="KW-0464">Manganese</keyword>
<keyword evidence="14" id="KW-1185">Reference proteome</keyword>
<dbReference type="InterPro" id="IPR036457">
    <property type="entry name" value="PPM-type-like_dom_sf"/>
</dbReference>
<dbReference type="SUPFAM" id="SSF81606">
    <property type="entry name" value="PP2C-like"/>
    <property type="match status" value="2"/>
</dbReference>
<feature type="domain" description="PPM-type phosphatase" evidence="12">
    <location>
        <begin position="142"/>
        <end position="284"/>
    </location>
</feature>
<accession>A0A1W0W762</accession>
<dbReference type="AlphaFoldDB" id="A0A1W0W762"/>
<evidence type="ECO:0000256" key="5">
    <source>
        <dbReference type="ARBA" id="ARBA00022723"/>
    </source>
</evidence>
<evidence type="ECO:0000256" key="3">
    <source>
        <dbReference type="ARBA" id="ARBA00006702"/>
    </source>
</evidence>
<dbReference type="eggNOG" id="KOG0698">
    <property type="taxonomic scope" value="Eukaryota"/>
</dbReference>
<evidence type="ECO:0000256" key="10">
    <source>
        <dbReference type="ARBA" id="ARBA00047761"/>
    </source>
</evidence>
<dbReference type="Gene3D" id="3.60.40.10">
    <property type="entry name" value="PPM-type phosphatase domain"/>
    <property type="match status" value="2"/>
</dbReference>
<dbReference type="EC" id="3.1.3.16" evidence="4"/>
<gene>
    <name evidence="13" type="ORF">SORBI_3002G360701</name>
</gene>
<dbReference type="GO" id="GO:0046872">
    <property type="term" value="F:metal ion binding"/>
    <property type="evidence" value="ECO:0007669"/>
    <property type="project" value="UniProtKB-KW"/>
</dbReference>
<dbReference type="InterPro" id="IPR001932">
    <property type="entry name" value="PPM-type_phosphatase-like_dom"/>
</dbReference>